<dbReference type="InterPro" id="IPR001589">
    <property type="entry name" value="Actinin_actin-bd_CS"/>
</dbReference>
<evidence type="ECO:0000256" key="15">
    <source>
        <dbReference type="SAM" id="MobiDB-lite"/>
    </source>
</evidence>
<comment type="similarity">
    <text evidence="4">Belongs to the nesprin family.</text>
</comment>
<dbReference type="PANTHER" id="PTHR47535:SF1">
    <property type="entry name" value="NESPRIN-1"/>
    <property type="match status" value="1"/>
</dbReference>
<comment type="subcellular location">
    <subcellularLocation>
        <location evidence="3">Cytoplasm</location>
        <location evidence="3">Cytoskeleton</location>
    </subcellularLocation>
    <subcellularLocation>
        <location evidence="2">Cytoplasm</location>
        <location evidence="2">Myofibril</location>
        <location evidence="2">Sarcomere</location>
    </subcellularLocation>
    <subcellularLocation>
        <location evidence="1">Nucleus membrane</location>
    </subcellularLocation>
</comment>
<dbReference type="Proteomes" id="UP000494040">
    <property type="component" value="Unassembled WGS sequence"/>
</dbReference>
<dbReference type="Pfam" id="PF00435">
    <property type="entry name" value="Spectrin"/>
    <property type="match status" value="2"/>
</dbReference>
<evidence type="ECO:0000256" key="10">
    <source>
        <dbReference type="ARBA" id="ARBA00023136"/>
    </source>
</evidence>
<dbReference type="PROSITE" id="PS00020">
    <property type="entry name" value="ACTININ_2"/>
    <property type="match status" value="1"/>
</dbReference>
<reference evidence="17" key="1">
    <citation type="submission" date="2022-01" db="UniProtKB">
        <authorList>
            <consortium name="EnsemblMetazoa"/>
        </authorList>
    </citation>
    <scope>IDENTIFICATION</scope>
</reference>
<feature type="coiled-coil region" evidence="14">
    <location>
        <begin position="1797"/>
        <end position="1827"/>
    </location>
</feature>
<dbReference type="EnsemblMetazoa" id="XM_024225661.1">
    <property type="protein sequence ID" value="XP_024081429.1"/>
    <property type="gene ID" value="LOC106665454"/>
</dbReference>
<dbReference type="GO" id="GO:0007097">
    <property type="term" value="P:nuclear migration"/>
    <property type="evidence" value="ECO:0007669"/>
    <property type="project" value="UniProtKB-ARBA"/>
</dbReference>
<evidence type="ECO:0000256" key="9">
    <source>
        <dbReference type="ARBA" id="ARBA00023054"/>
    </source>
</evidence>
<keyword evidence="9 14" id="KW-0175">Coiled coil</keyword>
<feature type="coiled-coil region" evidence="14">
    <location>
        <begin position="7780"/>
        <end position="7848"/>
    </location>
</feature>
<dbReference type="GO" id="GO:0005856">
    <property type="term" value="C:cytoskeleton"/>
    <property type="evidence" value="ECO:0007669"/>
    <property type="project" value="UniProtKB-SubCell"/>
</dbReference>
<evidence type="ECO:0000256" key="12">
    <source>
        <dbReference type="ARBA" id="ARBA00023212"/>
    </source>
</evidence>
<dbReference type="InterPro" id="IPR018159">
    <property type="entry name" value="Spectrin/alpha-actinin"/>
</dbReference>
<feature type="coiled-coil region" evidence="14">
    <location>
        <begin position="3494"/>
        <end position="3524"/>
    </location>
</feature>
<keyword evidence="11" id="KW-0009">Actin-binding</keyword>
<feature type="coiled-coil region" evidence="14">
    <location>
        <begin position="5882"/>
        <end position="5909"/>
    </location>
</feature>
<dbReference type="CTD" id="3771968"/>
<keyword evidence="8" id="KW-1133">Transmembrane helix</keyword>
<evidence type="ECO:0000256" key="7">
    <source>
        <dbReference type="ARBA" id="ARBA00022737"/>
    </source>
</evidence>
<evidence type="ECO:0000256" key="13">
    <source>
        <dbReference type="ARBA" id="ARBA00023242"/>
    </source>
</evidence>
<organism evidence="17 18">
    <name type="scientific">Cimex lectularius</name>
    <name type="common">Bed bug</name>
    <name type="synonym">Acanthia lectularia</name>
    <dbReference type="NCBI Taxonomy" id="79782"/>
    <lineage>
        <taxon>Eukaryota</taxon>
        <taxon>Metazoa</taxon>
        <taxon>Ecdysozoa</taxon>
        <taxon>Arthropoda</taxon>
        <taxon>Hexapoda</taxon>
        <taxon>Insecta</taxon>
        <taxon>Pterygota</taxon>
        <taxon>Neoptera</taxon>
        <taxon>Paraneoptera</taxon>
        <taxon>Hemiptera</taxon>
        <taxon>Heteroptera</taxon>
        <taxon>Panheteroptera</taxon>
        <taxon>Cimicomorpha</taxon>
        <taxon>Cimicidae</taxon>
        <taxon>Cimex</taxon>
    </lineage>
</organism>
<feature type="domain" description="Calponin-homology (CH)" evidence="16">
    <location>
        <begin position="110"/>
        <end position="217"/>
    </location>
</feature>
<dbReference type="GO" id="GO:0034993">
    <property type="term" value="C:meiotic nuclear membrane microtubule tethering complex"/>
    <property type="evidence" value="ECO:0007669"/>
    <property type="project" value="TreeGrafter"/>
</dbReference>
<evidence type="ECO:0000256" key="3">
    <source>
        <dbReference type="ARBA" id="ARBA00004245"/>
    </source>
</evidence>
<evidence type="ECO:0000256" key="8">
    <source>
        <dbReference type="ARBA" id="ARBA00022989"/>
    </source>
</evidence>
<dbReference type="InterPro" id="IPR001715">
    <property type="entry name" value="CH_dom"/>
</dbReference>
<feature type="coiled-coil region" evidence="14">
    <location>
        <begin position="3263"/>
        <end position="3290"/>
    </location>
</feature>
<protein>
    <recommendedName>
        <fullName evidence="16">Calponin-homology (CH) domain-containing protein</fullName>
    </recommendedName>
</protein>
<evidence type="ECO:0000256" key="1">
    <source>
        <dbReference type="ARBA" id="ARBA00004126"/>
    </source>
</evidence>
<dbReference type="InterPro" id="IPR057057">
    <property type="entry name" value="Spectrin_SYNE1"/>
</dbReference>
<dbReference type="GO" id="GO:0005640">
    <property type="term" value="C:nuclear outer membrane"/>
    <property type="evidence" value="ECO:0007669"/>
    <property type="project" value="TreeGrafter"/>
</dbReference>
<dbReference type="PROSITE" id="PS00019">
    <property type="entry name" value="ACTININ_1"/>
    <property type="match status" value="1"/>
</dbReference>
<dbReference type="InterPro" id="IPR002017">
    <property type="entry name" value="Spectrin_repeat"/>
</dbReference>
<keyword evidence="10" id="KW-0472">Membrane</keyword>
<feature type="coiled-coil region" evidence="14">
    <location>
        <begin position="6909"/>
        <end position="6943"/>
    </location>
</feature>
<dbReference type="SMART" id="SM00150">
    <property type="entry name" value="SPEC"/>
    <property type="match status" value="44"/>
</dbReference>
<evidence type="ECO:0000256" key="2">
    <source>
        <dbReference type="ARBA" id="ARBA00004204"/>
    </source>
</evidence>
<dbReference type="SUPFAM" id="SSF47576">
    <property type="entry name" value="Calponin-homology domain, CH-domain"/>
    <property type="match status" value="1"/>
</dbReference>
<dbReference type="PANTHER" id="PTHR47535">
    <property type="entry name" value="MUSCLE-SPECIFIC PROTEIN 300 KDA, ISOFORM G"/>
    <property type="match status" value="1"/>
</dbReference>
<evidence type="ECO:0000259" key="16">
    <source>
        <dbReference type="PROSITE" id="PS50021"/>
    </source>
</evidence>
<dbReference type="FunFam" id="1.20.58.60:FF:000195">
    <property type="entry name" value="Uncharacterized protein, isoform B"/>
    <property type="match status" value="1"/>
</dbReference>
<dbReference type="OrthoDB" id="6596120at2759"/>
<feature type="coiled-coil region" evidence="14">
    <location>
        <begin position="7515"/>
        <end position="7562"/>
    </location>
</feature>
<dbReference type="SUPFAM" id="SSF46966">
    <property type="entry name" value="Spectrin repeat"/>
    <property type="match status" value="38"/>
</dbReference>
<feature type="region of interest" description="Disordered" evidence="15">
    <location>
        <begin position="1"/>
        <end position="22"/>
    </location>
</feature>
<keyword evidence="6" id="KW-0812">Transmembrane</keyword>
<dbReference type="Gene3D" id="1.20.58.60">
    <property type="match status" value="31"/>
</dbReference>
<dbReference type="FunFam" id="1.10.418.10:FF:000037">
    <property type="entry name" value="nesprin-1 isoform X1"/>
    <property type="match status" value="1"/>
</dbReference>
<feature type="coiled-coil region" evidence="14">
    <location>
        <begin position="6670"/>
        <end position="6700"/>
    </location>
</feature>
<evidence type="ECO:0000256" key="5">
    <source>
        <dbReference type="ARBA" id="ARBA00022490"/>
    </source>
</evidence>
<accession>A0A8I6SSF8</accession>
<evidence type="ECO:0000256" key="14">
    <source>
        <dbReference type="SAM" id="Coils"/>
    </source>
</evidence>
<evidence type="ECO:0000256" key="11">
    <source>
        <dbReference type="ARBA" id="ARBA00023203"/>
    </source>
</evidence>
<dbReference type="Pfam" id="PF25034">
    <property type="entry name" value="Spectrin_SYNE1"/>
    <property type="match status" value="1"/>
</dbReference>
<dbReference type="GO" id="GO:0030017">
    <property type="term" value="C:sarcomere"/>
    <property type="evidence" value="ECO:0007669"/>
    <property type="project" value="UniProtKB-SubCell"/>
</dbReference>
<feature type="coiled-coil region" evidence="14">
    <location>
        <begin position="6344"/>
        <end position="6375"/>
    </location>
</feature>
<sequence>MSGTPPRWGSPPPLYSPRGSPRPFIPCPRPTWPYLQSPVPFSPIMWMPAPPSPYLGVPLEPPGPLYHDPQVPQDGRSTADIIASQSQDYVDEKLAEYQATIFQLQDEQERVQKKTFVKWINSYLQERKPPIYINDLIEDLKDGTKLLALLEVLSGEKLKTEKSRNLKRPHFLSNADTALKFLESKRIKLVNINATDLVDGRPPVVLGLIWTIILYFQAWKNFLVEINDTTCMCFGNVAMSIEEKRGLPFATIYGRPVEFFQIMSKSLIRKPLIEEKTRVLASLDHFGGSTSSLEGSRTPDMTERKKKADTTKAVLLKWVTKALPKDIGLEVKDFGPSWRDGFAFLAIIDAIKKGLIDLSALRGATNRDRLQTAFNVAEQELDIAKLLDPEDLDVERPDEKCVMTYVSQFLYKYPELSSDSGDRLSCIEADYKELRAWLLEATHSLSNVNNLPLVFEEYLKFENEVKAKSAIYNKLSKLVDSKSSINIAWESWREIDVLWKQLRAQMRYWLHLLDSKLMPPFGQIGEWLYRAENMLEDEDIPTIMNEETASIISRKLEDHKAFFADLPKVEAQYNSALAHSAYPPHIAQQIEFMGKRLSKIGPAAVQKRIRLKFLEHRCCLIAFMELTENKVRSWTIKYGNEQRVQQLLDQYNNFVSRNKIFQEFNKAFIDMQHVIEEYKRDGNIDAKESLAADRFMRDTSERWKSVCLELRCIQSMLEELLACWGKWHTLTHELEEYIIMSEPKLLCDEEERMEYFQDIGVWKDKHQMLGETLNFLVATSEDQIAAQLKEKYLAITARWERLFGNVKQYMEAGDTLRKKKEYKLCIEKLQTWLKNAEASLENCYLDNSDKISAHIKVLQQIQAEISDVEELFKAISKKFQTLIPDLSRDDVDKMMSTLKKEKERIVKLRAGLSAQLQLLSHVIVQQKSLEESQKEIGSWLNEAEAFMGTLSMAGNKETLQTNLDRHKGFFQRRLFYKSMLESKNMCLASLLSSLKNTPGVDTREFEKKMNDLNQRFNRVSHTADDWQQKLTDAIRRWQNYHEVERVIKEWLQVAEKLMNEKHVDSGHTVDNHKSFFEHVNERWMQDLHNVVQDLLVVVPPEQHKSILDNATKLEEQWKKILCLAPLHLVKLEFRLDERSMKKYLKDLDKELNSQIQAFHRNENINTLQKRHSELLASPLIGEIKKCLTNMERATVSCSAWPVEEAQLKETTTSSWEDWNAFHKKAQEFAIQLQSIPDQWEAYRLKFAELEKWMDTVDNSIKNLLKELATAEEFEKERHIFQGICREAEGKREEMMWMVQTLDMLAPMSDSSEEHEKLDKLLLRYKKLIPVIEMTITKTELYSRCYSYKKDVDEVCKLLDKMVCGRGTVDANSRESVANMVETQKGAVAQLDQQRPNIVSMLQKGRDLGKEPAAPEFVKKQVVELETQWNKAYNTSLEKLNSLKGVQKTWDLYNEGKSEVQLLLERAEKELKQITSGFGGEKLAAELKSKQELCIALRMAAEDILSKLQFYCQKIAEALPEAQHAIVTEVKDLENKLAGTLSVVEQKVVLLQKEADSWNELDTGLKELKVWAVEKIPKKVAQLSKIQVPQERLEKSQVIANEASAKKVDLGQLRQKAEILFKDKDDNVKQDYLKRFKAIEDSVLATEQAIKNENVALEKGVATLHEFDEYMQSVKPWIEKLEVETSMGMAKPVVLSDAKAQLQKAQDHLNESEKTKEKLNKLKKLSEGLPPETLAVNSVDTMHSKWTNLDAAMRQRAHKLEKLVLAWQELEGTAQQVKEWLERPVLQEIVANPSGFDDKDLEAQMEQLKVLKQELNKTQDNIAELGHSADVIASSLTLEGANLLKGKVAELKAAATRASDAIKHRANLISEMLISREDLNSQVVALSTWLNETENLIKQDVNPDNVDNALQAFHIALHEHSEKKPVIAEIEEQVVQAKKSAPLQAEKMSTVFNPLLAKYQDLAANVKQKQQAVEKWRELMDWSQGCNDQLAHLEYQLESNHPLEDIEARLGRIEEEIKAWGSTCPVVEHLCHESGIQLTQSSALPIIQELDARAQKIKAMLLEKKAAKAQIGEQWNKFQQLQDDLSNSILKAQNDVQDIVINFTDCDQLEPLYNKLQQVLEKHNSQEGQKALLFDEGKKLMAEDKKNTVVIQNILSSIELNWEKVNDDAGEFKVIFDELQTAWKSFSDNNRKGHECIDEAEACIQDRVSPCDSTSTMEFHEISKQALNNLKDAKKHIDTMDNKLQIILRHAHSFPNFVYQNVNETYNKAHSDWKECYDKCAALSQQAESQVVIWKQIDEAKGDLMRWLSDTNFALNQALDKLSEPELVVQKLSEFNNELPIYKKLQSSINAKVEQLNALNDGKSTPNLDSMVTLIDDQFAELQNSADKLASMLHSFSDVETNLRNRIKSSNDEIGKIREKVIKCDNLSGENAVIFERLKSCRTLKDKLNQLNFSNIDKDYNDLVEKFPGSSQSGMGKEINSLKKRHSDVLNQANKVDANLLSYLYKYHNEKLSSLQRSVANFKEKIAWCLPETDNDKNSLETKASTLADTYKGLKECEGSKKLLKDSLEMLIDLGCGDEEEKLMADQKSVFDELDALNVTHTNCASQLAELIALWQQFDTNYENISSNLKDIEGKARAEISTHTDLSTIDKKLVNLDAIKENLYKVQPQLEELEVVGNKLMSNEESSRISHNMTSLHGKYQTIEKLVLFYIDRLKQIKQNEEKYKNEAQTAEQWIKDATKTLDNFSETIKEPRKIPLQKYKPLLTELKEFNDSREVGQGLINKAVESGESLFAEITPENREVIRARLRHLRDLIESLIDKSNAISKVIESAILRRNSFEDCFSQVVQWIIETEKKLDEGTQLEATLQDKKLSLHHYRAIAQDINSHQAIFKQLNEKLQAFADPDATHKLDEILLKNQELTTKANSRVATFEKFVDDHESFLNALEKSRDFLRTLISEEAMSDKDGNEAKLSIIENLLLHEDEGAKRVDRCEQLKLPLLEGTEKSGHAAINGELEEHKEAWKNFLNRCNTNVAKLQQMSNKWVKLTSDIDTVASWLKVKEAQVKDQSLKSTHKAKEDHLQKLKVHDEEIRGKGDDIAALVSASVDAETELAEKVSKLSSHYQALKNQSKEMLSRYEHYASEHALFDKKYNDFMTLLKSNEEELKNHNEIVGDQNALQEKQKRLRDLSDAIAKESGIYETLLVEGEKLYVHTSPDGREIIRQQLRDMRNLWDTTNDNLQECTQKLEQCLVQFAEFLLSQEQLTKWLKDVEKAMQAHIELKATLQEKKAQLQNHKIMHQEILGNQALVASVCDKAQSLVDQTQDTSPNVYLQSIKDCFDNIVSKSKDLLVTLENNVENHANLTNKCKDMREWLVCQREALNSCDDCNGEKADIHKRLEKLEKLKEKLDDGQNKNEELKALANIVKKNTTKKGNALIDKEKNKLENDTAKLKESLDSVKQKLEKTLNQWAKFEEELDVHTKWFRVTEAAFKDQQLKASLDDKTAHLNTYKQKREEITKKEVEIDQFVDESHALLLITSVDRIKPLISQISNRYQLLHVLSKEVINRWQSLVDDHKLFNARYDETSALLEPLEQKLKQLETDKTGFGTKSTILQTLASELEQALPKLNNLCGSADKLYPDTAGPGREIIRQQIRDIRNRWDTLEEGIKAQQKLVDAHSIQWNSYQESLTQTLAWLDQMEKTIKQDAFSALTSPHDIRSKLLKQKALLQEVLSHKRIIENVIEKADAVSRLSGKPVPNSVTTMSPRYEALVDHLFKTIAQVEEFLDVVQLFNDLQKAHLDFQQQIKDRLVTFTDFSGNKAILQARLNKITETKESLTEGNIQLKGLEDHVNQNKSKIPQRAKEAMERDITNLRFDFDKLKLGFTDAAQELESRISSWSQYQNLVDQILGWMDEAEIALKNYSLHVTLPEKQAQLSKYQELLMVIESRSRELGEVVTLADHLEQSLLLSSKSQDDLDKLNTSNEFGDLPGEQRLSMNSQQITSRFQAILSTCKEIVKKCEQAVNDHEAYSQKYKETLNWLNSRKEELDEINKEVAVHIQQDKLLALSSQVKNLVALKPQGSVALNATHDLADKVYTSTALEGREQIREQVEELQALFDSIFDGAINIERQLQSKITSWSGFEEICENLQKWLADIESQLPKEIELKATLDEKRTQLQSYRAVLQDAISHQQDIVKLKHKIESLPEKGDHIENILADITKKHAKILGKAQDFVEQYEAIVNCHQEYCKAVMDLQEWIEATHNTVLLWGDLDLERVSLHTNLDRLKNLQLSLPEEEPRVEEIRTLAEKVLPGTITSGQANIRSQVDTSQQDWQSLLSSVLSTINALESKLQQWSEYEALKDECLSWLRVTDTKLHAIDLKATADEKKKQLEILKALQGEIRAKELEIDAVTEKAQQLHKPTTRNSHITELQHKYQQLSGKVKDLTSRWQQYASRHLDFDSGVAEARQWLDGIKTRLQYCSDLSASSQQDLESKLEIIQDLLLCKDEGFVRVQSCIEMGQSVLANTAPEGHEAINDTLEALQQDWSCLVTKVVDTKSLLDECIQKWAGFLEQIQQLNKIVEHLCNSYNEVANFQTTFTEKRTQLGKIKALEEKVRCEKIEVDSLKSKSAEMLASGQQNHAATQAQQILQKFDNISEKIRALLSEREQQFREHRNFKEAQDELTGWLNRAREKLPALKQQSLSDKLAIEDCVAPLQALLNKRAQGELLVEQVQTTGRVAAASSSEEGKQLINNDVKALTESFHNLFKEIQAQKEQLESMVVLWRNYKDEYEKISDWLQQMDIHIKAQKTALLATLDEKKKQVSTVKDILKNLEDGKDQLTKINQTAAPLLSSHLDTYVNSQLRHLNSRYEVQVNLAKDVLRKVETNCEQHEQYINNLGKTRKWLEDAKEIISETSSSASTANKDELRKRLAKIQELDNRREEGQNLVHVTVNCGEKVLRMTRSDGREEITNALKEIQAEWERLIKKISTAKVKLETNLLQWADYNSSYTHMRQLISDSGAKLLEVSEPKVTKTKATGAGLSLLSIGERKAALRQTNSIVQDIVSYEPMIQSVTSKAEDLQQAAPASEITNEYETLRKTAKELYEKQKETIERQEAFRDAAHDFDAWVRSAKERLSKHAEPTGDKESLTTKLTHLKILQNEKPEGEAKLQVALQLGEVACALADPVDKEVIEQEVVLLQDDFDNYVENLTQTKELLESGIIRWNEYEEQYKEAVEWLSQTEQSVQTFNKLQSTLEQKMATLEAFQGKLQALFEWQHQLDNLNLKAQLLLETCADTRVSNAMMQLTTKYNALISLANLVMKRLELHYQEHQQHNSLYQERQQWIDKIRDKVNDCSKIPNTIEEVNSRLECVKGLQQALEQGQNSLRYVLELKEKVILNTEQSGIPKIQEDSESLKQEFERLVVDVQNLRQTLTARGSELEDIHKLNNTLKDWIAEMKLKAIRGDSSDISDTKAELEKFKGIARQIKSQSELVNKIKHRLQNESIPSKVYQSTLDDYGALQNLVSTTVKELENEVKDYDEYLTAHNDAVEWVRKTRISIQQCSDSHGEKQVIKDQHDKLAEIALTFNKGENLVMNAVDKGESIIGKVGPDSRDLIKNDSSQLKLSLESLKNLLRDNQFNISKCLSSWEEFTTIKDVVKTWLVQFRPKVEAEEQLAKDDNQSRNTSDLERVRGLLEELNNKKPAIEELSDKCEVLIELCACNWVRDETVKWQGEYAELFTTVQELLSRAEKNLSDHTEFLKAKDDLEQWLQRAHGTVKDCIGNGNQAWLKESLHTINLVTNRITEGQHKMSVMEDIFKRALDCTPLDKQESLRETVAELHNSWEQLTIDLKAVTAQLNAALSRWDDFYDGLSRMDQSLTANENKLQEKFNTKAELGEMKTIMERLKHINSDLMSLKNELDRLKAESVELGAWSNSPDATDKVEVLVAKWKNIDSLCSSIREGLEAEMRDHTAYHQSLQDIEKWLLKISFQLMAHNSLCITNKDQTLEQIDMHNELLADILGYQQNLNDLRSKGYCQIERYIKTTPQIKPTIEQQLTNVQESYDSLLQSANRIKSRLEESLEKFLEYERTLESIMLKLDEIEVDLGTEFSPSSDFKEAKEQLDKHKAVHNKLQGEKSRLSMAIAACEAAAASISRPSSPLDPSTAPIPDKELNVRIRLEDLIDLSKGSIQDPEVVRTRKILRELKKPGHIKKIYNLSKKVEGRLSNLNQAVQDLEEKDKQLIQLENWIGQQRDVVADWKNKPWKLRAEAAKTELAAMGLVQNGINDNRNRLLMELPQGDRSNAVAAQLDYLEEFLNNTLAGKQHDENEVELYRSAHAAAQQKISGLVKQLEGVDKSHGFALQQRLNNLDGISKEYEKERENVLGHLKQLAENIMNIISNLDVPQVEDQLKSIEKRFNDLGKRIQRNREVLNTAQDELKGINDELQQAKTWVDEKKNFIRNQPPLGFEPKSSEDRVQLLKNLLKEADGKKAMCDSCEKRLNNISSELLPFEFTEVSCKIDNLRSSIGDLTNEIKAASEKAKEASGARKAFEKRQEQVREKMKSLSNQLSPRDRYEPLYTSSVERLMNQNNDYIRDVKKFGEEELNPLQKQASALLKDCQGPEREALQAIINDMQEDHLKVIKKSEDRDKWLKSLLDNRQDFEGKNDKIQQWLDQAEVALSADIRAPSLAVIEEQLSKYSKLNAECEQAKNDIKDQEKTAANMVLSDADRLTVNDNLRRLEQRRLKIASDIAKKVQALGEALGKFKDIKEKVNKSNVLMANVQDRMKDLSKPVGSKVEDVQGIIDEYQKLVDELKDWKANLGGEDIEGLAAVHLNLQDLIKLLEDEIARLRDLLLLREQFIALITEITRFIPTYTPIITEIEASNQPTADKIKRYDEVILKIQSCEALLASATDKGEQIAKQCSAADRNSITEQLQSLKKQLHELRRAVETQKQKLLEAAQQHLKAANDLDLLINWLHSNESEVKQRPLLDITVDSVNREQENHKVLAANVEKYLGDVQKLVNAYKHEEGLPDILQERLSEASSLLNIIPKQLKEREKYLEENKNYRLNYEGLREKLFKWAENSNKQLQSSNQGFNIKEMQNLLNHHNKFFSDEKSLHDLVSIDIHKAGQNIFPSLNSDDQELISKQQQDCTQLLRNTLNTAKSYQAKLTQAIELHDLYKDSLSNAKSVLQRIRFTDEPASALGGLMFNIEKINQALAEAKNHQPYIDVLNERQRELETFLDPNSKAAVGSEVANLNDEWNQLQNDLESRKETLSQLAKRWEEFNHELHHFDTEITAVEDKNNHTDTNVRSKEQLEDTRKILEGLCDTLKSLESKKNDLVQLSSPVLLFLKALSPAACDDVETAISSAQNRHQKLTELLKEKVAKLDKDFAYYNNVSSEIDKHKKSLEDLTKEINSLYVFGPDQDLAENEVIDLEGRVKSLTSKVQKFIQQVREKYSDHQQSVLSELQQKFIDLELLMENMSSAMEEKAKNQKRARTVRTEYVRCRDMLTSWLQQAELKVQDKTSKPQAIKETLQQVQTELPAMSDKLDQMTQNAKTICNNSKDENEISLIKENVNALTEQLAMIRAWIEEKKQQVGDCLDSWERFLTLYNTVMNWCREKNDFLKQPLYLENLDQAKVKLHDYTGAVKNCKNMGKTLSEMSKELDHISENGSIGNLSEKMEEAEMAKAEVEAQLLERHALLHETSEEWEQCEKKLREVRSWISKTKAALEAGAGQKKPLRDQLASKEKTMSDVSIQKTKIAVSIEKLQVHFKSGLSGAESVPKQGEELKRELDSLHGIVKQQSVDLEERINQVEQYQQELLQLKQEVVSSEQKLRMVSSPTYLPNDREKAIQEQNACKEKVRALQSKISARSERVKLLLQRGTPDLDPLLDT</sequence>
<feature type="coiled-coil region" evidence="14">
    <location>
        <begin position="7293"/>
        <end position="7475"/>
    </location>
</feature>
<dbReference type="SMART" id="SM00033">
    <property type="entry name" value="CH"/>
    <property type="match status" value="2"/>
</dbReference>
<keyword evidence="7" id="KW-0677">Repeat</keyword>
<evidence type="ECO:0000256" key="4">
    <source>
        <dbReference type="ARBA" id="ARBA00008619"/>
    </source>
</evidence>
<dbReference type="GO" id="GO:0006997">
    <property type="term" value="P:nucleus organization"/>
    <property type="evidence" value="ECO:0007669"/>
    <property type="project" value="UniProtKB-ARBA"/>
</dbReference>
<keyword evidence="13" id="KW-0539">Nucleus</keyword>
<dbReference type="FunFam" id="1.10.418.10:FF:000033">
    <property type="entry name" value="nesprin-1 isoform X1"/>
    <property type="match status" value="1"/>
</dbReference>
<feature type="coiled-coil region" evidence="14">
    <location>
        <begin position="6200"/>
        <end position="6227"/>
    </location>
</feature>
<evidence type="ECO:0000313" key="18">
    <source>
        <dbReference type="Proteomes" id="UP000494040"/>
    </source>
</evidence>
<dbReference type="GO" id="GO:0051015">
    <property type="term" value="F:actin filament binding"/>
    <property type="evidence" value="ECO:0007669"/>
    <property type="project" value="TreeGrafter"/>
</dbReference>
<dbReference type="InterPro" id="IPR052403">
    <property type="entry name" value="LINC-complex_assoc"/>
</dbReference>
<dbReference type="PROSITE" id="PS50021">
    <property type="entry name" value="CH"/>
    <property type="match status" value="2"/>
</dbReference>
<dbReference type="GeneID" id="106665454"/>
<dbReference type="OMA" id="DNHQTQI"/>
<dbReference type="RefSeq" id="XP_024081429.1">
    <property type="nucleotide sequence ID" value="XM_024225661.1"/>
</dbReference>
<keyword evidence="18" id="KW-1185">Reference proteome</keyword>
<evidence type="ECO:0000313" key="17">
    <source>
        <dbReference type="EnsemblMetazoa" id="XP_024081429.1"/>
    </source>
</evidence>
<feature type="domain" description="Calponin-homology (CH)" evidence="16">
    <location>
        <begin position="309"/>
        <end position="414"/>
    </location>
</feature>
<name>A0A8I6SSF8_CIMLE</name>
<feature type="coiled-coil region" evidence="14">
    <location>
        <begin position="3386"/>
        <end position="3470"/>
    </location>
</feature>
<dbReference type="CDD" id="cd00176">
    <property type="entry name" value="SPEC"/>
    <property type="match status" value="5"/>
</dbReference>
<feature type="coiled-coil region" evidence="14">
    <location>
        <begin position="6501"/>
        <end position="6584"/>
    </location>
</feature>
<dbReference type="Gene3D" id="1.10.418.10">
    <property type="entry name" value="Calponin-like domain"/>
    <property type="match status" value="2"/>
</dbReference>
<keyword evidence="5" id="KW-0963">Cytoplasm</keyword>
<dbReference type="Pfam" id="PF00307">
    <property type="entry name" value="CH"/>
    <property type="match status" value="2"/>
</dbReference>
<feature type="coiled-coil region" evidence="14">
    <location>
        <begin position="6781"/>
        <end position="6834"/>
    </location>
</feature>
<proteinExistence type="inferred from homology"/>
<feature type="coiled-coil region" evidence="14">
    <location>
        <begin position="1694"/>
        <end position="1724"/>
    </location>
</feature>
<dbReference type="InterPro" id="IPR036872">
    <property type="entry name" value="CH_dom_sf"/>
</dbReference>
<dbReference type="FunFam" id="1.20.58.60:FF:000186">
    <property type="entry name" value="nesprin-1 isoform X3"/>
    <property type="match status" value="1"/>
</dbReference>
<dbReference type="KEGG" id="clec:106665454"/>
<evidence type="ECO:0000256" key="6">
    <source>
        <dbReference type="ARBA" id="ARBA00022692"/>
    </source>
</evidence>
<keyword evidence="12" id="KW-0206">Cytoskeleton</keyword>
<feature type="coiled-coil region" evidence="14">
    <location>
        <begin position="4366"/>
        <end position="4437"/>
    </location>
</feature>